<gene>
    <name evidence="3" type="ORF">GCM10017579_36610</name>
</gene>
<dbReference type="Pfam" id="PF09250">
    <property type="entry name" value="Prim-Pol"/>
    <property type="match status" value="1"/>
</dbReference>
<keyword evidence="4" id="KW-1185">Reference proteome</keyword>
<evidence type="ECO:0000259" key="2">
    <source>
        <dbReference type="SMART" id="SM00943"/>
    </source>
</evidence>
<dbReference type="EMBL" id="BSEL01000007">
    <property type="protein sequence ID" value="GLJ69625.1"/>
    <property type="molecule type" value="Genomic_DNA"/>
</dbReference>
<dbReference type="RefSeq" id="WP_229787201.1">
    <property type="nucleotide sequence ID" value="NZ_BMRK01000001.1"/>
</dbReference>
<feature type="domain" description="DNA primase/polymerase bifunctional N-terminal" evidence="2">
    <location>
        <begin position="14"/>
        <end position="208"/>
    </location>
</feature>
<reference evidence="3" key="2">
    <citation type="submission" date="2023-01" db="EMBL/GenBank/DDBJ databases">
        <authorList>
            <person name="Sun Q."/>
            <person name="Evtushenko L."/>
        </authorList>
    </citation>
    <scope>NUCLEOTIDE SEQUENCE</scope>
    <source>
        <strain evidence="3">VKM Ac-1246</strain>
    </source>
</reference>
<dbReference type="SMART" id="SM00943">
    <property type="entry name" value="Prim-Pol"/>
    <property type="match status" value="1"/>
</dbReference>
<feature type="region of interest" description="Disordered" evidence="1">
    <location>
        <begin position="311"/>
        <end position="338"/>
    </location>
</feature>
<dbReference type="InterPro" id="IPR015330">
    <property type="entry name" value="DNA_primase/pol_bifunc_N"/>
</dbReference>
<evidence type="ECO:0000313" key="3">
    <source>
        <dbReference type="EMBL" id="GLJ69625.1"/>
    </source>
</evidence>
<comment type="caution">
    <text evidence="3">The sequence shown here is derived from an EMBL/GenBank/DDBJ whole genome shotgun (WGS) entry which is preliminary data.</text>
</comment>
<dbReference type="CDD" id="cd04859">
    <property type="entry name" value="Prim_Pol"/>
    <property type="match status" value="1"/>
</dbReference>
<dbReference type="SUPFAM" id="SSF56747">
    <property type="entry name" value="Prim-pol domain"/>
    <property type="match status" value="1"/>
</dbReference>
<sequence>MYPAPQTRPMLAGALAAAARGWHVFPLLPNTKRPARPDHRAADCNRTDPRCRNGHIGWDARATTNTDRIKRAWANDAPTYGLGIATGPSGLVVVDLDTAKPDTVIPEPWNRFGITTGAEVLDHIAGARGGTITPTFTVRTPSGGTHLYYQAPEGARFGNTAGTIGWLVDTRAQGGYVVAPPTIIATSTGASCYAVVEDRPPAPLPLFLLDLLSPQRHAAPTMAPKRLDASAERVPAYVAAAVNGEARKVTEAMPGQHNHTLFCAAVALGQLVAGGALAEATAYDALADAAHVLMTGGCNCTPGEVDSTIRSGFATGARNPRTPHSQRDNSRTDPRKAA</sequence>
<evidence type="ECO:0000256" key="1">
    <source>
        <dbReference type="SAM" id="MobiDB-lite"/>
    </source>
</evidence>
<accession>A0ABQ5SZL5</accession>
<protein>
    <recommendedName>
        <fullName evidence="2">DNA primase/polymerase bifunctional N-terminal domain-containing protein</fullName>
    </recommendedName>
</protein>
<dbReference type="Proteomes" id="UP001142292">
    <property type="component" value="Unassembled WGS sequence"/>
</dbReference>
<organism evidence="3 4">
    <name type="scientific">Nocardioides luteus</name>
    <dbReference type="NCBI Taxonomy" id="1844"/>
    <lineage>
        <taxon>Bacteria</taxon>
        <taxon>Bacillati</taxon>
        <taxon>Actinomycetota</taxon>
        <taxon>Actinomycetes</taxon>
        <taxon>Propionibacteriales</taxon>
        <taxon>Nocardioidaceae</taxon>
        <taxon>Nocardioides</taxon>
    </lineage>
</organism>
<reference evidence="3" key="1">
    <citation type="journal article" date="2014" name="Int. J. Syst. Evol. Microbiol.">
        <title>Complete genome of a new Firmicutes species belonging to the dominant human colonic microbiota ('Ruminococcus bicirculans') reveals two chromosomes and a selective capacity to utilize plant glucans.</title>
        <authorList>
            <consortium name="NISC Comparative Sequencing Program"/>
            <person name="Wegmann U."/>
            <person name="Louis P."/>
            <person name="Goesmann A."/>
            <person name="Henrissat B."/>
            <person name="Duncan S.H."/>
            <person name="Flint H.J."/>
        </authorList>
    </citation>
    <scope>NUCLEOTIDE SEQUENCE</scope>
    <source>
        <strain evidence="3">VKM Ac-1246</strain>
    </source>
</reference>
<proteinExistence type="predicted"/>
<evidence type="ECO:0000313" key="4">
    <source>
        <dbReference type="Proteomes" id="UP001142292"/>
    </source>
</evidence>
<feature type="compositionally biased region" description="Basic and acidic residues" evidence="1">
    <location>
        <begin position="325"/>
        <end position="338"/>
    </location>
</feature>
<name>A0ABQ5SZL5_9ACTN</name>